<organism evidence="8 9">
    <name type="scientific">Sporomusa ovata</name>
    <dbReference type="NCBI Taxonomy" id="2378"/>
    <lineage>
        <taxon>Bacteria</taxon>
        <taxon>Bacillati</taxon>
        <taxon>Bacillota</taxon>
        <taxon>Negativicutes</taxon>
        <taxon>Selenomonadales</taxon>
        <taxon>Sporomusaceae</taxon>
        <taxon>Sporomusa</taxon>
    </lineage>
</organism>
<reference evidence="9" key="1">
    <citation type="submission" date="2015-03" db="EMBL/GenBank/DDBJ databases">
        <authorList>
            <person name="Nijsse Bart"/>
        </authorList>
    </citation>
    <scope>NUCLEOTIDE SEQUENCE [LARGE SCALE GENOMIC DNA]</scope>
</reference>
<dbReference type="InterPro" id="IPR013785">
    <property type="entry name" value="Aldolase_TIM"/>
</dbReference>
<accession>A0A0U1KX30</accession>
<dbReference type="PANTHER" id="PTHR11228">
    <property type="entry name" value="RADICAL SAM DOMAIN PROTEIN"/>
    <property type="match status" value="1"/>
</dbReference>
<protein>
    <submittedName>
        <fullName evidence="8">Putative molybdopterin cofactor synthesis protein A</fullName>
    </submittedName>
</protein>
<evidence type="ECO:0000256" key="3">
    <source>
        <dbReference type="ARBA" id="ARBA00022691"/>
    </source>
</evidence>
<keyword evidence="3" id="KW-0949">S-adenosyl-L-methionine</keyword>
<dbReference type="CDD" id="cd21109">
    <property type="entry name" value="SPASM"/>
    <property type="match status" value="1"/>
</dbReference>
<proteinExistence type="predicted"/>
<dbReference type="Pfam" id="PF13186">
    <property type="entry name" value="SPASM"/>
    <property type="match status" value="1"/>
</dbReference>
<dbReference type="InterPro" id="IPR023885">
    <property type="entry name" value="4Fe4S-binding_SPASM_dom"/>
</dbReference>
<dbReference type="SFLD" id="SFLDG01387">
    <property type="entry name" value="BtrN-like_SPASM_domain_contain"/>
    <property type="match status" value="1"/>
</dbReference>
<evidence type="ECO:0000256" key="2">
    <source>
        <dbReference type="ARBA" id="ARBA00022485"/>
    </source>
</evidence>
<dbReference type="InterPro" id="IPR058240">
    <property type="entry name" value="rSAM_sf"/>
</dbReference>
<evidence type="ECO:0000256" key="1">
    <source>
        <dbReference type="ARBA" id="ARBA00001966"/>
    </source>
</evidence>
<gene>
    <name evidence="8" type="ORF">SpAn4DRAFT_1626</name>
</gene>
<dbReference type="PROSITE" id="PS51918">
    <property type="entry name" value="RADICAL_SAM"/>
    <property type="match status" value="1"/>
</dbReference>
<keyword evidence="4" id="KW-0479">Metal-binding</keyword>
<dbReference type="SUPFAM" id="SSF102114">
    <property type="entry name" value="Radical SAM enzymes"/>
    <property type="match status" value="1"/>
</dbReference>
<name>A0A0U1KX30_9FIRM</name>
<sequence length="308" mass="35784">MSYTSNLTKVNRIEEAVDFPKVILLDNTSACNLRCSMCDHQNINKYRKIQIMNMGLYKKIIDEIAVENPSARIWEIFFGDPFLCRDMPERIRYAKDKGCEDVVLNTNGVLMKAEWSRQYIEAGLDAIYVGIDAATEETYEKIRIGGDFEKTVQNVIAYRDLLKKYGKPSQKLFVQFVVSEFNEEEVETFKCFWNEKKVNLKIRPKISWAGLVTAENLIANETIKRRPCYWLMQTMNICADGRVALCSVDLHCRVPSGDVTQKSLKEVWKNGILSTYRKMHSEGRYEELPEMCRLCSDWQSAYADYVLY</sequence>
<dbReference type="InterPro" id="IPR034391">
    <property type="entry name" value="AdoMet-like_SPASM_containing"/>
</dbReference>
<dbReference type="Gene3D" id="3.20.20.70">
    <property type="entry name" value="Aldolase class I"/>
    <property type="match status" value="1"/>
</dbReference>
<evidence type="ECO:0000313" key="9">
    <source>
        <dbReference type="Proteomes" id="UP000049855"/>
    </source>
</evidence>
<evidence type="ECO:0000256" key="4">
    <source>
        <dbReference type="ARBA" id="ARBA00022723"/>
    </source>
</evidence>
<comment type="cofactor">
    <cofactor evidence="1">
        <name>[4Fe-4S] cluster</name>
        <dbReference type="ChEBI" id="CHEBI:49883"/>
    </cofactor>
</comment>
<evidence type="ECO:0000256" key="6">
    <source>
        <dbReference type="ARBA" id="ARBA00023014"/>
    </source>
</evidence>
<dbReference type="CDD" id="cd01335">
    <property type="entry name" value="Radical_SAM"/>
    <property type="match status" value="1"/>
</dbReference>
<feature type="domain" description="Radical SAM core" evidence="7">
    <location>
        <begin position="17"/>
        <end position="242"/>
    </location>
</feature>
<dbReference type="InterPro" id="IPR050377">
    <property type="entry name" value="Radical_SAM_PqqE_MftC-like"/>
</dbReference>
<dbReference type="RefSeq" id="WP_021167774.1">
    <property type="nucleotide sequence ID" value="NZ_CTRP01000003.1"/>
</dbReference>
<dbReference type="InterPro" id="IPR007197">
    <property type="entry name" value="rSAM"/>
</dbReference>
<dbReference type="GO" id="GO:0003824">
    <property type="term" value="F:catalytic activity"/>
    <property type="evidence" value="ECO:0007669"/>
    <property type="project" value="InterPro"/>
</dbReference>
<evidence type="ECO:0000259" key="7">
    <source>
        <dbReference type="PROSITE" id="PS51918"/>
    </source>
</evidence>
<dbReference type="AlphaFoldDB" id="A0A0U1KX30"/>
<dbReference type="SFLD" id="SFLDG01067">
    <property type="entry name" value="SPASM/twitch_domain_containing"/>
    <property type="match status" value="1"/>
</dbReference>
<evidence type="ECO:0000313" key="8">
    <source>
        <dbReference type="EMBL" id="CQR71224.1"/>
    </source>
</evidence>
<dbReference type="SFLD" id="SFLDS00029">
    <property type="entry name" value="Radical_SAM"/>
    <property type="match status" value="1"/>
</dbReference>
<dbReference type="Proteomes" id="UP000049855">
    <property type="component" value="Unassembled WGS sequence"/>
</dbReference>
<dbReference type="PANTHER" id="PTHR11228:SF7">
    <property type="entry name" value="PQQA PEPTIDE CYCLASE"/>
    <property type="match status" value="1"/>
</dbReference>
<keyword evidence="9" id="KW-1185">Reference proteome</keyword>
<keyword evidence="2" id="KW-0004">4Fe-4S</keyword>
<evidence type="ECO:0000256" key="5">
    <source>
        <dbReference type="ARBA" id="ARBA00023004"/>
    </source>
</evidence>
<dbReference type="GO" id="GO:0051536">
    <property type="term" value="F:iron-sulfur cluster binding"/>
    <property type="evidence" value="ECO:0007669"/>
    <property type="project" value="UniProtKB-KW"/>
</dbReference>
<dbReference type="Pfam" id="PF04055">
    <property type="entry name" value="Radical_SAM"/>
    <property type="match status" value="1"/>
</dbReference>
<dbReference type="GO" id="GO:0046872">
    <property type="term" value="F:metal ion binding"/>
    <property type="evidence" value="ECO:0007669"/>
    <property type="project" value="UniProtKB-KW"/>
</dbReference>
<keyword evidence="6" id="KW-0411">Iron-sulfur</keyword>
<dbReference type="EMBL" id="CTRP01000003">
    <property type="protein sequence ID" value="CQR71224.1"/>
    <property type="molecule type" value="Genomic_DNA"/>
</dbReference>
<keyword evidence="5" id="KW-0408">Iron</keyword>